<keyword evidence="2" id="KW-1185">Reference proteome</keyword>
<reference evidence="1 2" key="1">
    <citation type="journal article" date="2021" name="Hortic Res">
        <title>High-quality reference genome and annotation aids understanding of berry development for evergreen blueberry (Vaccinium darrowii).</title>
        <authorList>
            <person name="Yu J."/>
            <person name="Hulse-Kemp A.M."/>
            <person name="Babiker E."/>
            <person name="Staton M."/>
        </authorList>
    </citation>
    <scope>NUCLEOTIDE SEQUENCE [LARGE SCALE GENOMIC DNA]</scope>
    <source>
        <strain evidence="2">cv. NJ 8807/NJ 8810</strain>
        <tissue evidence="1">Young leaf</tissue>
    </source>
</reference>
<organism evidence="1 2">
    <name type="scientific">Vaccinium darrowii</name>
    <dbReference type="NCBI Taxonomy" id="229202"/>
    <lineage>
        <taxon>Eukaryota</taxon>
        <taxon>Viridiplantae</taxon>
        <taxon>Streptophyta</taxon>
        <taxon>Embryophyta</taxon>
        <taxon>Tracheophyta</taxon>
        <taxon>Spermatophyta</taxon>
        <taxon>Magnoliopsida</taxon>
        <taxon>eudicotyledons</taxon>
        <taxon>Gunneridae</taxon>
        <taxon>Pentapetalae</taxon>
        <taxon>asterids</taxon>
        <taxon>Ericales</taxon>
        <taxon>Ericaceae</taxon>
        <taxon>Vaccinioideae</taxon>
        <taxon>Vaccinieae</taxon>
        <taxon>Vaccinium</taxon>
    </lineage>
</organism>
<proteinExistence type="predicted"/>
<name>A0ACB7XXW1_9ERIC</name>
<dbReference type="Proteomes" id="UP000828048">
    <property type="component" value="Chromosome 5"/>
</dbReference>
<evidence type="ECO:0000313" key="2">
    <source>
        <dbReference type="Proteomes" id="UP000828048"/>
    </source>
</evidence>
<protein>
    <submittedName>
        <fullName evidence="1">Uncharacterized protein</fullName>
    </submittedName>
</protein>
<gene>
    <name evidence="1" type="ORF">Vadar_005868</name>
</gene>
<dbReference type="EMBL" id="CM037155">
    <property type="protein sequence ID" value="KAH7845774.1"/>
    <property type="molecule type" value="Genomic_DNA"/>
</dbReference>
<comment type="caution">
    <text evidence="1">The sequence shown here is derived from an EMBL/GenBank/DDBJ whole genome shotgun (WGS) entry which is preliminary data.</text>
</comment>
<accession>A0ACB7XXW1</accession>
<sequence>MTATHRDSPLLLLAFTSFDLFLRPHLSNGANLLKTCNFDKIYQLGDSLSDTGNLIRDGPIGASSVFASLPYGETYFEIATGRCSNGLLMIDYIDFVNFKNLLHLNPSSPLNGLSQLKEAIEEPKKNYPDTVIVYGDYYRFFQQLFRNAESLGFDGASSQKACCGTGGDYNFNLTKMCGAPGVPVCQNPNEHISWDGVHLTQEAYNIMSGWLLSDILPKLHCPV</sequence>
<evidence type="ECO:0000313" key="1">
    <source>
        <dbReference type="EMBL" id="KAH7845774.1"/>
    </source>
</evidence>